<dbReference type="OrthoDB" id="5241249at2"/>
<dbReference type="SMART" id="SM00387">
    <property type="entry name" value="HATPase_c"/>
    <property type="match status" value="1"/>
</dbReference>
<dbReference type="InterPro" id="IPR003594">
    <property type="entry name" value="HATPase_dom"/>
</dbReference>
<feature type="compositionally biased region" description="Pro residues" evidence="4">
    <location>
        <begin position="159"/>
        <end position="168"/>
    </location>
</feature>
<protein>
    <recommendedName>
        <fullName evidence="5">Histidine kinase/HSP90-like ATPase domain-containing protein</fullName>
    </recommendedName>
</protein>
<keyword evidence="3" id="KW-0902">Two-component regulatory system</keyword>
<dbReference type="PANTHER" id="PTHR24421">
    <property type="entry name" value="NITRATE/NITRITE SENSOR PROTEIN NARX-RELATED"/>
    <property type="match status" value="1"/>
</dbReference>
<dbReference type="Proteomes" id="UP000306145">
    <property type="component" value="Unassembled WGS sequence"/>
</dbReference>
<keyword evidence="1" id="KW-0808">Transferase</keyword>
<dbReference type="SUPFAM" id="SSF55874">
    <property type="entry name" value="ATPase domain of HSP90 chaperone/DNA topoisomerase II/histidine kinase"/>
    <property type="match status" value="1"/>
</dbReference>
<reference evidence="6 7" key="1">
    <citation type="submission" date="2019-06" db="EMBL/GenBank/DDBJ databases">
        <title>Micromonospora ordensis sp. nov., isolated from deep marine sediment.</title>
        <authorList>
            <person name="Veyisoglu A."/>
            <person name="Carro L."/>
            <person name="Klenk H.-P."/>
            <person name="Sahin N."/>
        </authorList>
    </citation>
    <scope>NUCLEOTIDE SEQUENCE [LARGE SCALE GENOMIC DNA]</scope>
    <source>
        <strain evidence="6 7">S2509</strain>
    </source>
</reference>
<feature type="region of interest" description="Disordered" evidence="4">
    <location>
        <begin position="135"/>
        <end position="245"/>
    </location>
</feature>
<dbReference type="EMBL" id="VDFY01000086">
    <property type="protein sequence ID" value="TNH31132.1"/>
    <property type="molecule type" value="Genomic_DNA"/>
</dbReference>
<evidence type="ECO:0000313" key="7">
    <source>
        <dbReference type="Proteomes" id="UP000306145"/>
    </source>
</evidence>
<name>A0A5C4QYP5_9ACTN</name>
<keyword evidence="7" id="KW-1185">Reference proteome</keyword>
<dbReference type="AlphaFoldDB" id="A0A5C4QYP5"/>
<evidence type="ECO:0000256" key="1">
    <source>
        <dbReference type="ARBA" id="ARBA00022679"/>
    </source>
</evidence>
<organism evidence="6 7">
    <name type="scientific">Micromonospora orduensis</name>
    <dbReference type="NCBI Taxonomy" id="1420891"/>
    <lineage>
        <taxon>Bacteria</taxon>
        <taxon>Bacillati</taxon>
        <taxon>Actinomycetota</taxon>
        <taxon>Actinomycetes</taxon>
        <taxon>Micromonosporales</taxon>
        <taxon>Micromonosporaceae</taxon>
        <taxon>Micromonospora</taxon>
    </lineage>
</organism>
<accession>A0A5C4QYP5</accession>
<dbReference type="InterPro" id="IPR050482">
    <property type="entry name" value="Sensor_HK_TwoCompSys"/>
</dbReference>
<evidence type="ECO:0000256" key="2">
    <source>
        <dbReference type="ARBA" id="ARBA00022777"/>
    </source>
</evidence>
<dbReference type="GO" id="GO:0016301">
    <property type="term" value="F:kinase activity"/>
    <property type="evidence" value="ECO:0007669"/>
    <property type="project" value="UniProtKB-KW"/>
</dbReference>
<dbReference type="Pfam" id="PF02518">
    <property type="entry name" value="HATPase_c"/>
    <property type="match status" value="1"/>
</dbReference>
<evidence type="ECO:0000256" key="4">
    <source>
        <dbReference type="SAM" id="MobiDB-lite"/>
    </source>
</evidence>
<evidence type="ECO:0000256" key="3">
    <source>
        <dbReference type="ARBA" id="ARBA00023012"/>
    </source>
</evidence>
<dbReference type="PANTHER" id="PTHR24421:SF56">
    <property type="entry name" value="OXYGEN SENSOR HISTIDINE KINASE RESPONSE REGULATOR DOST"/>
    <property type="match status" value="1"/>
</dbReference>
<gene>
    <name evidence="6" type="ORF">FHG89_04005</name>
</gene>
<feature type="compositionally biased region" description="Basic and acidic residues" evidence="4">
    <location>
        <begin position="146"/>
        <end position="156"/>
    </location>
</feature>
<feature type="compositionally biased region" description="Low complexity" evidence="4">
    <location>
        <begin position="234"/>
        <end position="245"/>
    </location>
</feature>
<keyword evidence="2" id="KW-0418">Kinase</keyword>
<sequence>MSAALRTEIRDAVDAAAGSLGFRPALEMSDPIDSAVPDAVRPDLLAVLQEALSNAVRHAQANRVTVSVHVNAGQLTLTVADDGIGTDPAAARGGLVNMRERADRHGGEQGLVVLIRRQDQPLDRRVHGAHVPAHVDAVAVGQPGVENRHVRAKRGDTPGGPPEPTPTRRPPRYHRSFAVGRPDHDGRPRGRQAGIPGSPVIPTPRPRCADQGPKSRPTPAQRPLPVGASAPKPATVAARPQAAAS</sequence>
<dbReference type="Gene3D" id="3.30.565.10">
    <property type="entry name" value="Histidine kinase-like ATPase, C-terminal domain"/>
    <property type="match status" value="1"/>
</dbReference>
<feature type="domain" description="Histidine kinase/HSP90-like ATPase" evidence="5">
    <location>
        <begin position="39"/>
        <end position="244"/>
    </location>
</feature>
<dbReference type="CDD" id="cd16917">
    <property type="entry name" value="HATPase_UhpB-NarQ-NarX-like"/>
    <property type="match status" value="1"/>
</dbReference>
<dbReference type="GO" id="GO:0000160">
    <property type="term" value="P:phosphorelay signal transduction system"/>
    <property type="evidence" value="ECO:0007669"/>
    <property type="project" value="UniProtKB-KW"/>
</dbReference>
<dbReference type="InterPro" id="IPR036890">
    <property type="entry name" value="HATPase_C_sf"/>
</dbReference>
<comment type="caution">
    <text evidence="6">The sequence shown here is derived from an EMBL/GenBank/DDBJ whole genome shotgun (WGS) entry which is preliminary data.</text>
</comment>
<proteinExistence type="predicted"/>
<evidence type="ECO:0000259" key="5">
    <source>
        <dbReference type="SMART" id="SM00387"/>
    </source>
</evidence>
<evidence type="ECO:0000313" key="6">
    <source>
        <dbReference type="EMBL" id="TNH31132.1"/>
    </source>
</evidence>